<dbReference type="EMBL" id="CP002582">
    <property type="protein sequence ID" value="ADZ84344.1"/>
    <property type="molecule type" value="Genomic_DNA"/>
</dbReference>
<reference evidence="1 2" key="1">
    <citation type="journal article" date="2011" name="J. Bacteriol.">
        <title>Complete genome sequence of the cellulose-degrading bacterium Cellulosilyticum lentocellum.</title>
        <authorList>
            <consortium name="US DOE Joint Genome Institute"/>
            <person name="Miller D.A."/>
            <person name="Suen G."/>
            <person name="Bruce D."/>
            <person name="Copeland A."/>
            <person name="Cheng J.F."/>
            <person name="Detter C."/>
            <person name="Goodwin L.A."/>
            <person name="Han C.S."/>
            <person name="Hauser L.J."/>
            <person name="Land M.L."/>
            <person name="Lapidus A."/>
            <person name="Lucas S."/>
            <person name="Meincke L."/>
            <person name="Pitluck S."/>
            <person name="Tapia R."/>
            <person name="Teshima H."/>
            <person name="Woyke T."/>
            <person name="Fox B.G."/>
            <person name="Angert E.R."/>
            <person name="Currie C.R."/>
        </authorList>
    </citation>
    <scope>NUCLEOTIDE SEQUENCE [LARGE SCALE GENOMIC DNA]</scope>
    <source>
        <strain evidence="2">ATCC 49066 / DSM 5427 / NCIMB 11756 / RHM5</strain>
    </source>
</reference>
<gene>
    <name evidence="1" type="ordered locus">Clole_2643</name>
</gene>
<evidence type="ECO:0000313" key="2">
    <source>
        <dbReference type="Proteomes" id="UP000008467"/>
    </source>
</evidence>
<evidence type="ECO:0000313" key="1">
    <source>
        <dbReference type="EMBL" id="ADZ84344.1"/>
    </source>
</evidence>
<dbReference type="Proteomes" id="UP000008467">
    <property type="component" value="Chromosome"/>
</dbReference>
<keyword evidence="2" id="KW-1185">Reference proteome</keyword>
<dbReference type="RefSeq" id="WP_013657637.1">
    <property type="nucleotide sequence ID" value="NC_015275.1"/>
</dbReference>
<protein>
    <submittedName>
        <fullName evidence="1">Uncharacterized protein</fullName>
    </submittedName>
</protein>
<sequence>MKHYHGSYKKHFYFEGWYSKHQGENHTLAMIPGVQFDQFGSHSAFIQVITFLFRC</sequence>
<accession>F2JIH8</accession>
<proteinExistence type="predicted"/>
<dbReference type="KEGG" id="cle:Clole_2643"/>
<organism evidence="1 2">
    <name type="scientific">Cellulosilyticum lentocellum (strain ATCC 49066 / DSM 5427 / NCIMB 11756 / RHM5)</name>
    <name type="common">Clostridium lentocellum</name>
    <dbReference type="NCBI Taxonomy" id="642492"/>
    <lineage>
        <taxon>Bacteria</taxon>
        <taxon>Bacillati</taxon>
        <taxon>Bacillota</taxon>
        <taxon>Clostridia</taxon>
        <taxon>Lachnospirales</taxon>
        <taxon>Cellulosilyticaceae</taxon>
        <taxon>Cellulosilyticum</taxon>
    </lineage>
</organism>
<dbReference type="AlphaFoldDB" id="F2JIH8"/>
<name>F2JIH8_CELLD</name>
<dbReference type="HOGENOM" id="CLU_3023651_0_0_9"/>